<organism evidence="1">
    <name type="scientific">Anguilla anguilla</name>
    <name type="common">European freshwater eel</name>
    <name type="synonym">Muraena anguilla</name>
    <dbReference type="NCBI Taxonomy" id="7936"/>
    <lineage>
        <taxon>Eukaryota</taxon>
        <taxon>Metazoa</taxon>
        <taxon>Chordata</taxon>
        <taxon>Craniata</taxon>
        <taxon>Vertebrata</taxon>
        <taxon>Euteleostomi</taxon>
        <taxon>Actinopterygii</taxon>
        <taxon>Neopterygii</taxon>
        <taxon>Teleostei</taxon>
        <taxon>Anguilliformes</taxon>
        <taxon>Anguillidae</taxon>
        <taxon>Anguilla</taxon>
    </lineage>
</organism>
<protein>
    <submittedName>
        <fullName evidence="1">Uncharacterized protein</fullName>
    </submittedName>
</protein>
<evidence type="ECO:0000313" key="1">
    <source>
        <dbReference type="EMBL" id="JAH68093.1"/>
    </source>
</evidence>
<reference evidence="1" key="1">
    <citation type="submission" date="2014-11" db="EMBL/GenBank/DDBJ databases">
        <authorList>
            <person name="Amaro Gonzalez C."/>
        </authorList>
    </citation>
    <scope>NUCLEOTIDE SEQUENCE</scope>
</reference>
<name>A0A0E9USZ2_ANGAN</name>
<proteinExistence type="predicted"/>
<dbReference type="EMBL" id="GBXM01040484">
    <property type="protein sequence ID" value="JAH68093.1"/>
    <property type="molecule type" value="Transcribed_RNA"/>
</dbReference>
<reference evidence="1" key="2">
    <citation type="journal article" date="2015" name="Fish Shellfish Immunol.">
        <title>Early steps in the European eel (Anguilla anguilla)-Vibrio vulnificus interaction in the gills: Role of the RtxA13 toxin.</title>
        <authorList>
            <person name="Callol A."/>
            <person name="Pajuelo D."/>
            <person name="Ebbesson L."/>
            <person name="Teles M."/>
            <person name="MacKenzie S."/>
            <person name="Amaro C."/>
        </authorList>
    </citation>
    <scope>NUCLEOTIDE SEQUENCE</scope>
</reference>
<sequence>MCHRHFMAFPPIL</sequence>
<accession>A0A0E9USZ2</accession>